<feature type="compositionally biased region" description="Polar residues" evidence="1">
    <location>
        <begin position="18"/>
        <end position="35"/>
    </location>
</feature>
<dbReference type="HOGENOM" id="CLU_206409_0_0_9"/>
<evidence type="ECO:0000313" key="2">
    <source>
        <dbReference type="EMBL" id="EDK23781.1"/>
    </source>
</evidence>
<name>A5KP99_9FIRM</name>
<feature type="compositionally biased region" description="Basic and acidic residues" evidence="1">
    <location>
        <begin position="36"/>
        <end position="48"/>
    </location>
</feature>
<organism evidence="2 3">
    <name type="scientific">[Ruminococcus] torques ATCC 27756</name>
    <dbReference type="NCBI Taxonomy" id="411460"/>
    <lineage>
        <taxon>Bacteria</taxon>
        <taxon>Bacillati</taxon>
        <taxon>Bacillota</taxon>
        <taxon>Clostridia</taxon>
        <taxon>Lachnospirales</taxon>
        <taxon>Lachnospiraceae</taxon>
        <taxon>Mediterraneibacter</taxon>
    </lineage>
</organism>
<dbReference type="Proteomes" id="UP000003577">
    <property type="component" value="Unassembled WGS sequence"/>
</dbReference>
<feature type="region of interest" description="Disordered" evidence="1">
    <location>
        <begin position="1"/>
        <end position="48"/>
    </location>
</feature>
<reference evidence="2 3" key="2">
    <citation type="submission" date="2007-04" db="EMBL/GenBank/DDBJ databases">
        <title>Draft genome sequence of Ruminococcus torques (ATCC 27756).</title>
        <authorList>
            <person name="Sudarsanam P."/>
            <person name="Ley R."/>
            <person name="Guruge J."/>
            <person name="Turnbaugh P.J."/>
            <person name="Mahowald M."/>
            <person name="Liep D."/>
            <person name="Gordon J."/>
        </authorList>
    </citation>
    <scope>NUCLEOTIDE SEQUENCE [LARGE SCALE GENOMIC DNA]</scope>
    <source>
        <strain evidence="2 3">ATCC 27756</strain>
    </source>
</reference>
<comment type="caution">
    <text evidence="2">The sequence shown here is derived from an EMBL/GenBank/DDBJ whole genome shotgun (WGS) entry which is preliminary data.</text>
</comment>
<evidence type="ECO:0000256" key="1">
    <source>
        <dbReference type="SAM" id="MobiDB-lite"/>
    </source>
</evidence>
<sequence length="48" mass="5762">MNKKQQEQENRQKNLNKFNSITEKVKPENQNQTHNVRSEAVEPKNRQV</sequence>
<gene>
    <name evidence="2" type="ORF">RUMTOR_02083</name>
</gene>
<dbReference type="EMBL" id="AAVP02000011">
    <property type="protein sequence ID" value="EDK23781.1"/>
    <property type="molecule type" value="Genomic_DNA"/>
</dbReference>
<dbReference type="PaxDb" id="411460-RUMTOR_02083"/>
<accession>A5KP99</accession>
<protein>
    <submittedName>
        <fullName evidence="2">Uncharacterized protein</fullName>
    </submittedName>
</protein>
<dbReference type="AlphaFoldDB" id="A5KP99"/>
<proteinExistence type="predicted"/>
<reference evidence="2 3" key="1">
    <citation type="submission" date="2007-03" db="EMBL/GenBank/DDBJ databases">
        <authorList>
            <person name="Fulton L."/>
            <person name="Clifton S."/>
            <person name="Fulton B."/>
            <person name="Xu J."/>
            <person name="Minx P."/>
            <person name="Pepin K.H."/>
            <person name="Johnson M."/>
            <person name="Thiruvilangam P."/>
            <person name="Bhonagiri V."/>
            <person name="Nash W.E."/>
            <person name="Mardis E.R."/>
            <person name="Wilson R.K."/>
        </authorList>
    </citation>
    <scope>NUCLEOTIDE SEQUENCE [LARGE SCALE GENOMIC DNA]</scope>
    <source>
        <strain evidence="2 3">ATCC 27756</strain>
    </source>
</reference>
<feature type="compositionally biased region" description="Basic and acidic residues" evidence="1">
    <location>
        <begin position="1"/>
        <end position="12"/>
    </location>
</feature>
<dbReference type="RefSeq" id="WP_004846311.1">
    <property type="nucleotide sequence ID" value="NZ_DS264349.1"/>
</dbReference>
<evidence type="ECO:0000313" key="3">
    <source>
        <dbReference type="Proteomes" id="UP000003577"/>
    </source>
</evidence>